<dbReference type="PANTHER" id="PTHR23028:SF134">
    <property type="entry name" value="PUTATIVE (AFU_ORTHOLOGUE AFUA_4G08520)-RELATED"/>
    <property type="match status" value="1"/>
</dbReference>
<organism evidence="3 4">
    <name type="scientific">Claviceps aff. purpurea</name>
    <dbReference type="NCBI Taxonomy" id="1967640"/>
    <lineage>
        <taxon>Eukaryota</taxon>
        <taxon>Fungi</taxon>
        <taxon>Dikarya</taxon>
        <taxon>Ascomycota</taxon>
        <taxon>Pezizomycotina</taxon>
        <taxon>Sordariomycetes</taxon>
        <taxon>Hypocreomycetidae</taxon>
        <taxon>Hypocreales</taxon>
        <taxon>Clavicipitaceae</taxon>
        <taxon>Claviceps</taxon>
    </lineage>
</organism>
<proteinExistence type="predicted"/>
<feature type="transmembrane region" description="Helical" evidence="1">
    <location>
        <begin position="144"/>
        <end position="162"/>
    </location>
</feature>
<dbReference type="AlphaFoldDB" id="A0A9P7QB63"/>
<feature type="transmembrane region" description="Helical" evidence="1">
    <location>
        <begin position="437"/>
        <end position="457"/>
    </location>
</feature>
<dbReference type="InterPro" id="IPR002656">
    <property type="entry name" value="Acyl_transf_3_dom"/>
</dbReference>
<protein>
    <recommendedName>
        <fullName evidence="2">Acyltransferase 3 domain-containing protein</fullName>
    </recommendedName>
</protein>
<feature type="domain" description="Acyltransferase 3" evidence="2">
    <location>
        <begin position="322"/>
        <end position="563"/>
    </location>
</feature>
<evidence type="ECO:0000313" key="4">
    <source>
        <dbReference type="Proteomes" id="UP000707071"/>
    </source>
</evidence>
<feature type="transmembrane region" description="Helical" evidence="1">
    <location>
        <begin position="517"/>
        <end position="536"/>
    </location>
</feature>
<evidence type="ECO:0000259" key="2">
    <source>
        <dbReference type="Pfam" id="PF01757"/>
    </source>
</evidence>
<dbReference type="GO" id="GO:0016747">
    <property type="term" value="F:acyltransferase activity, transferring groups other than amino-acyl groups"/>
    <property type="evidence" value="ECO:0007669"/>
    <property type="project" value="InterPro"/>
</dbReference>
<feature type="domain" description="Acyltransferase 3" evidence="2">
    <location>
        <begin position="45"/>
        <end position="180"/>
    </location>
</feature>
<comment type="caution">
    <text evidence="3">The sequence shown here is derived from an EMBL/GenBank/DDBJ whole genome shotgun (WGS) entry which is preliminary data.</text>
</comment>
<feature type="transmembrane region" description="Helical" evidence="1">
    <location>
        <begin position="477"/>
        <end position="496"/>
    </location>
</feature>
<dbReference type="Pfam" id="PF01757">
    <property type="entry name" value="Acyl_transf_3"/>
    <property type="match status" value="2"/>
</dbReference>
<feature type="transmembrane region" description="Helical" evidence="1">
    <location>
        <begin position="104"/>
        <end position="124"/>
    </location>
</feature>
<feature type="transmembrane region" description="Helical" evidence="1">
    <location>
        <begin position="356"/>
        <end position="376"/>
    </location>
</feature>
<evidence type="ECO:0000313" key="3">
    <source>
        <dbReference type="EMBL" id="KAG6287247.1"/>
    </source>
</evidence>
<reference evidence="3 4" key="1">
    <citation type="journal article" date="2020" name="bioRxiv">
        <title>Whole genome comparisons of ergot fungi reveals the divergence and evolution of species within the genus Claviceps are the result of varying mechanisms driving genome evolution and host range expansion.</title>
        <authorList>
            <person name="Wyka S.A."/>
            <person name="Mondo S.J."/>
            <person name="Liu M."/>
            <person name="Dettman J."/>
            <person name="Nalam V."/>
            <person name="Broders K.D."/>
        </authorList>
    </citation>
    <scope>NUCLEOTIDE SEQUENCE [LARGE SCALE GENOMIC DNA]</scope>
    <source>
        <strain evidence="3 4">Clav52</strain>
    </source>
</reference>
<keyword evidence="1" id="KW-0472">Membrane</keyword>
<keyword evidence="4" id="KW-1185">Reference proteome</keyword>
<keyword evidence="1" id="KW-0812">Transmembrane</keyword>
<sequence length="588" mass="66680">MFSEDMAESALSGPENHLLPDYCHADLETTAKSNASSAKIGNRVESLDGLRGIACIAVFNYHFFWPWTKSIMLGYGFRAPLSLETYNNWLSLPIICLLHRGRPMVAIFFAISGYVLCRHILRSIHDRNRNAAYRYLSSAVFRRLFRLYIPPTISMLLVALLAQTGAFRSEKSVYTGYDSAYINGSLIDVRPGSDCAPGSIPLVGVLGVANFLGLPNPERLSNSSTPSDMLCLRRVSKRISPFDMYDMMAQLEPTANTNSNPQNLSLAVRPGYQSKESKEMLPKAVGRRKSNSTTLQWARFGGSWEEHPSTDKNLTTAIQDFSRAYAEWANPFNFNHYHTRYDPHTYTMPIEFRGSMLIYLFLLGTLGIKTIWRLSIAGVMSVYSLVMGRWDMSIFLGATMLSDIEIWSSPKSAPIIADYTRGKRSFKLQLSPRRTTIIRWLVAVVALYLLSYPDAGAEYTPGFVFLSQLVPRYYPPLSRWMFYQSIGALLLVPCILKSRRLCKLLETSVAQYLGKMSFSIYLVHGPLLHSLGFWIMPRLFERFGRTGGYLVGWAGLFSTTMYLAQWWYQKVDVWSTTVGKRLEKHFAN</sequence>
<dbReference type="InterPro" id="IPR050879">
    <property type="entry name" value="Acyltransferase_3"/>
</dbReference>
<gene>
    <name evidence="3" type="ORF">E4U09_006263</name>
</gene>
<feature type="transmembrane region" description="Helical" evidence="1">
    <location>
        <begin position="548"/>
        <end position="568"/>
    </location>
</feature>
<dbReference type="PANTHER" id="PTHR23028">
    <property type="entry name" value="ACETYLTRANSFERASE"/>
    <property type="match status" value="1"/>
</dbReference>
<dbReference type="EMBL" id="SRRH01000563">
    <property type="protein sequence ID" value="KAG6287247.1"/>
    <property type="molecule type" value="Genomic_DNA"/>
</dbReference>
<evidence type="ECO:0000256" key="1">
    <source>
        <dbReference type="SAM" id="Phobius"/>
    </source>
</evidence>
<accession>A0A9P7QB63</accession>
<name>A0A9P7QB63_9HYPO</name>
<keyword evidence="1" id="KW-1133">Transmembrane helix</keyword>
<dbReference type="Proteomes" id="UP000707071">
    <property type="component" value="Unassembled WGS sequence"/>
</dbReference>